<evidence type="ECO:0000256" key="1">
    <source>
        <dbReference type="ARBA" id="ARBA00004141"/>
    </source>
</evidence>
<feature type="transmembrane region" description="Helical" evidence="6">
    <location>
        <begin position="145"/>
        <end position="173"/>
    </location>
</feature>
<comment type="subcellular location">
    <subcellularLocation>
        <location evidence="6">Cell membrane</location>
        <topology evidence="6">Multi-pass membrane protein</topology>
    </subcellularLocation>
    <subcellularLocation>
        <location evidence="1">Membrane</location>
        <topology evidence="1">Multi-pass membrane protein</topology>
    </subcellularLocation>
</comment>
<gene>
    <name evidence="7" type="ORF">P4T90_12795</name>
</gene>
<keyword evidence="3 6" id="KW-0812">Transmembrane</keyword>
<evidence type="ECO:0000313" key="8">
    <source>
        <dbReference type="Proteomes" id="UP001341444"/>
    </source>
</evidence>
<organism evidence="7 8">
    <name type="scientific">Heyndrickxia acidicola</name>
    <dbReference type="NCBI Taxonomy" id="209389"/>
    <lineage>
        <taxon>Bacteria</taxon>
        <taxon>Bacillati</taxon>
        <taxon>Bacillota</taxon>
        <taxon>Bacilli</taxon>
        <taxon>Bacillales</taxon>
        <taxon>Bacillaceae</taxon>
        <taxon>Heyndrickxia</taxon>
    </lineage>
</organism>
<dbReference type="InterPro" id="IPR051598">
    <property type="entry name" value="TSUP/Inactive_protease-like"/>
</dbReference>
<keyword evidence="5 6" id="KW-0472">Membrane</keyword>
<evidence type="ECO:0000256" key="6">
    <source>
        <dbReference type="RuleBase" id="RU363041"/>
    </source>
</evidence>
<feature type="transmembrane region" description="Helical" evidence="6">
    <location>
        <begin position="235"/>
        <end position="253"/>
    </location>
</feature>
<dbReference type="PANTHER" id="PTHR43701:SF13">
    <property type="entry name" value="MEMBRANE TRANSPORTER PROTEIN YRKJ-RELATED"/>
    <property type="match status" value="1"/>
</dbReference>
<keyword evidence="8" id="KW-1185">Reference proteome</keyword>
<dbReference type="EMBL" id="JARMAB010000018">
    <property type="protein sequence ID" value="MED1203931.1"/>
    <property type="molecule type" value="Genomic_DNA"/>
</dbReference>
<feature type="transmembrane region" description="Helical" evidence="6">
    <location>
        <begin position="205"/>
        <end position="223"/>
    </location>
</feature>
<feature type="transmembrane region" description="Helical" evidence="6">
    <location>
        <begin position="36"/>
        <end position="69"/>
    </location>
</feature>
<name>A0ABU6MIU5_9BACI</name>
<feature type="transmembrane region" description="Helical" evidence="6">
    <location>
        <begin position="179"/>
        <end position="198"/>
    </location>
</feature>
<dbReference type="RefSeq" id="WP_066265212.1">
    <property type="nucleotide sequence ID" value="NZ_JARMAB010000018.1"/>
</dbReference>
<dbReference type="Proteomes" id="UP001341444">
    <property type="component" value="Unassembled WGS sequence"/>
</dbReference>
<feature type="transmembrane region" description="Helical" evidence="6">
    <location>
        <begin position="7"/>
        <end position="30"/>
    </location>
</feature>
<dbReference type="PANTHER" id="PTHR43701">
    <property type="entry name" value="MEMBRANE TRANSPORTER PROTEIN MJ0441-RELATED"/>
    <property type="match status" value="1"/>
</dbReference>
<comment type="similarity">
    <text evidence="2 6">Belongs to the 4-toluene sulfonate uptake permease (TSUP) (TC 2.A.102) family.</text>
</comment>
<keyword evidence="6" id="KW-1003">Cell membrane</keyword>
<evidence type="ECO:0000256" key="3">
    <source>
        <dbReference type="ARBA" id="ARBA00022692"/>
    </source>
</evidence>
<sequence>MNIYELITLFVLGFAGSFISGLVGIGGAIINYPLLLYIPALLGISAMTAHQVTGVVAVQVFISTLAGVIAYRKGGYLHKKIILSMGISVLIGSIIGSFSSNTFSGHTINVIYGILAILAVIMMFIPKKHIEEREEVQFNILLGSILAIIVGIAAGIVGAGGAFLLVPIMLVILKIPTKVTIASSLAITFISSIGSVAGKVATHQIVWIPSLVIVIASLIASPIGAKIGQKANTKILQWILAILILATAIKIWIDLIEHL</sequence>
<keyword evidence="4 6" id="KW-1133">Transmembrane helix</keyword>
<evidence type="ECO:0000256" key="4">
    <source>
        <dbReference type="ARBA" id="ARBA00022989"/>
    </source>
</evidence>
<evidence type="ECO:0000256" key="5">
    <source>
        <dbReference type="ARBA" id="ARBA00023136"/>
    </source>
</evidence>
<evidence type="ECO:0000256" key="2">
    <source>
        <dbReference type="ARBA" id="ARBA00009142"/>
    </source>
</evidence>
<evidence type="ECO:0000313" key="7">
    <source>
        <dbReference type="EMBL" id="MED1203931.1"/>
    </source>
</evidence>
<feature type="transmembrane region" description="Helical" evidence="6">
    <location>
        <begin position="106"/>
        <end position="125"/>
    </location>
</feature>
<feature type="transmembrane region" description="Helical" evidence="6">
    <location>
        <begin position="81"/>
        <end position="100"/>
    </location>
</feature>
<proteinExistence type="inferred from homology"/>
<protein>
    <recommendedName>
        <fullName evidence="6">Probable membrane transporter protein</fullName>
    </recommendedName>
</protein>
<dbReference type="Pfam" id="PF01925">
    <property type="entry name" value="TauE"/>
    <property type="match status" value="1"/>
</dbReference>
<comment type="caution">
    <text evidence="7">The sequence shown here is derived from an EMBL/GenBank/DDBJ whole genome shotgun (WGS) entry which is preliminary data.</text>
</comment>
<accession>A0ABU6MIU5</accession>
<dbReference type="InterPro" id="IPR002781">
    <property type="entry name" value="TM_pro_TauE-like"/>
</dbReference>
<reference evidence="7 8" key="1">
    <citation type="submission" date="2023-03" db="EMBL/GenBank/DDBJ databases">
        <title>Bacillus Genome Sequencing.</title>
        <authorList>
            <person name="Dunlap C."/>
        </authorList>
    </citation>
    <scope>NUCLEOTIDE SEQUENCE [LARGE SCALE GENOMIC DNA]</scope>
    <source>
        <strain evidence="7 8">B-23453</strain>
    </source>
</reference>